<evidence type="ECO:0000256" key="5">
    <source>
        <dbReference type="ARBA" id="ARBA00022679"/>
    </source>
</evidence>
<dbReference type="InterPro" id="IPR003661">
    <property type="entry name" value="HisK_dim/P_dom"/>
</dbReference>
<keyword evidence="9" id="KW-0902">Two-component regulatory system</keyword>
<dbReference type="Pfam" id="PF00512">
    <property type="entry name" value="HisKA"/>
    <property type="match status" value="1"/>
</dbReference>
<evidence type="ECO:0000256" key="3">
    <source>
        <dbReference type="ARBA" id="ARBA00012438"/>
    </source>
</evidence>
<dbReference type="Proteomes" id="UP000192674">
    <property type="component" value="Unassembled WGS sequence"/>
</dbReference>
<evidence type="ECO:0000259" key="13">
    <source>
        <dbReference type="PROSITE" id="PS50885"/>
    </source>
</evidence>
<dbReference type="Pfam" id="PF00672">
    <property type="entry name" value="HAMP"/>
    <property type="match status" value="1"/>
</dbReference>
<keyword evidence="7 14" id="KW-0418">Kinase</keyword>
<protein>
    <recommendedName>
        <fullName evidence="3">histidine kinase</fullName>
        <ecNumber evidence="3">2.7.13.3</ecNumber>
    </recommendedName>
</protein>
<feature type="transmembrane region" description="Helical" evidence="11">
    <location>
        <begin position="168"/>
        <end position="190"/>
    </location>
</feature>
<dbReference type="AlphaFoldDB" id="A0A1W2EEA2"/>
<dbReference type="GO" id="GO:0005886">
    <property type="term" value="C:plasma membrane"/>
    <property type="evidence" value="ECO:0007669"/>
    <property type="project" value="UniProtKB-SubCell"/>
</dbReference>
<dbReference type="PANTHER" id="PTHR45436:SF5">
    <property type="entry name" value="SENSOR HISTIDINE KINASE TRCS"/>
    <property type="match status" value="1"/>
</dbReference>
<dbReference type="InterPro" id="IPR003660">
    <property type="entry name" value="HAMP_dom"/>
</dbReference>
<feature type="domain" description="Histidine kinase" evidence="12">
    <location>
        <begin position="482"/>
        <end position="665"/>
    </location>
</feature>
<accession>A0A1W2EEA2</accession>
<dbReference type="PROSITE" id="PS50885">
    <property type="entry name" value="HAMP"/>
    <property type="match status" value="1"/>
</dbReference>
<keyword evidence="6 11" id="KW-0812">Transmembrane</keyword>
<dbReference type="CDD" id="cd00082">
    <property type="entry name" value="HisKA"/>
    <property type="match status" value="1"/>
</dbReference>
<name>A0A1W2EEA2_KIBAR</name>
<evidence type="ECO:0000256" key="1">
    <source>
        <dbReference type="ARBA" id="ARBA00000085"/>
    </source>
</evidence>
<comment type="catalytic activity">
    <reaction evidence="1">
        <text>ATP + protein L-histidine = ADP + protein N-phospho-L-histidine.</text>
        <dbReference type="EC" id="2.7.13.3"/>
    </reaction>
</comment>
<dbReference type="InterPro" id="IPR050428">
    <property type="entry name" value="TCS_sensor_his_kinase"/>
</dbReference>
<organism evidence="14 15">
    <name type="scientific">Kibdelosporangium aridum</name>
    <dbReference type="NCBI Taxonomy" id="2030"/>
    <lineage>
        <taxon>Bacteria</taxon>
        <taxon>Bacillati</taxon>
        <taxon>Actinomycetota</taxon>
        <taxon>Actinomycetes</taxon>
        <taxon>Pseudonocardiales</taxon>
        <taxon>Pseudonocardiaceae</taxon>
        <taxon>Kibdelosporangium</taxon>
    </lineage>
</organism>
<proteinExistence type="predicted"/>
<keyword evidence="5" id="KW-0808">Transferase</keyword>
<evidence type="ECO:0000256" key="9">
    <source>
        <dbReference type="ARBA" id="ARBA00023012"/>
    </source>
</evidence>
<feature type="transmembrane region" description="Helical" evidence="11">
    <location>
        <begin position="229"/>
        <end position="252"/>
    </location>
</feature>
<evidence type="ECO:0000313" key="15">
    <source>
        <dbReference type="Proteomes" id="UP000192674"/>
    </source>
</evidence>
<feature type="domain" description="HAMP" evidence="13">
    <location>
        <begin position="421"/>
        <end position="474"/>
    </location>
</feature>
<evidence type="ECO:0000256" key="10">
    <source>
        <dbReference type="ARBA" id="ARBA00023136"/>
    </source>
</evidence>
<evidence type="ECO:0000256" key="2">
    <source>
        <dbReference type="ARBA" id="ARBA00004236"/>
    </source>
</evidence>
<keyword evidence="8 11" id="KW-1133">Transmembrane helix</keyword>
<dbReference type="Gene3D" id="3.30.565.10">
    <property type="entry name" value="Histidine kinase-like ATPase, C-terminal domain"/>
    <property type="match status" value="1"/>
</dbReference>
<dbReference type="SUPFAM" id="SSF47384">
    <property type="entry name" value="Homodimeric domain of signal transducing histidine kinase"/>
    <property type="match status" value="1"/>
</dbReference>
<gene>
    <name evidence="14" type="ORF">SAMN05661093_04279</name>
</gene>
<evidence type="ECO:0000256" key="7">
    <source>
        <dbReference type="ARBA" id="ARBA00022777"/>
    </source>
</evidence>
<keyword evidence="4" id="KW-0597">Phosphoprotein</keyword>
<dbReference type="Gene3D" id="1.10.287.130">
    <property type="match status" value="1"/>
</dbReference>
<keyword evidence="10 11" id="KW-0472">Membrane</keyword>
<dbReference type="Pfam" id="PF02518">
    <property type="entry name" value="HATPase_c"/>
    <property type="match status" value="1"/>
</dbReference>
<reference evidence="14 15" key="1">
    <citation type="submission" date="2017-04" db="EMBL/GenBank/DDBJ databases">
        <authorList>
            <person name="Afonso C.L."/>
            <person name="Miller P.J."/>
            <person name="Scott M.A."/>
            <person name="Spackman E."/>
            <person name="Goraichik I."/>
            <person name="Dimitrov K.M."/>
            <person name="Suarez D.L."/>
            <person name="Swayne D.E."/>
        </authorList>
    </citation>
    <scope>NUCLEOTIDE SEQUENCE [LARGE SCALE GENOMIC DNA]</scope>
    <source>
        <strain evidence="14 15">DSM 43828</strain>
    </source>
</reference>
<dbReference type="CDD" id="cd00075">
    <property type="entry name" value="HATPase"/>
    <property type="match status" value="1"/>
</dbReference>
<dbReference type="InterPro" id="IPR005467">
    <property type="entry name" value="His_kinase_dom"/>
</dbReference>
<dbReference type="SMART" id="SM00388">
    <property type="entry name" value="HisKA"/>
    <property type="match status" value="1"/>
</dbReference>
<dbReference type="CDD" id="cd06225">
    <property type="entry name" value="HAMP"/>
    <property type="match status" value="1"/>
</dbReference>
<dbReference type="EMBL" id="FWXV01000003">
    <property type="protein sequence ID" value="SMD08051.1"/>
    <property type="molecule type" value="Genomic_DNA"/>
</dbReference>
<dbReference type="InterPro" id="IPR003594">
    <property type="entry name" value="HATPase_dom"/>
</dbReference>
<evidence type="ECO:0000259" key="12">
    <source>
        <dbReference type="PROSITE" id="PS50109"/>
    </source>
</evidence>
<feature type="transmembrane region" description="Helical" evidence="11">
    <location>
        <begin position="12"/>
        <end position="31"/>
    </location>
</feature>
<dbReference type="InterPro" id="IPR004358">
    <property type="entry name" value="Sig_transdc_His_kin-like_C"/>
</dbReference>
<dbReference type="RefSeq" id="WP_200825625.1">
    <property type="nucleotide sequence ID" value="NZ_FWXV01000003.1"/>
</dbReference>
<dbReference type="SUPFAM" id="SSF55874">
    <property type="entry name" value="ATPase domain of HSP90 chaperone/DNA topoisomerase II/histidine kinase"/>
    <property type="match status" value="1"/>
</dbReference>
<dbReference type="PRINTS" id="PR00344">
    <property type="entry name" value="BCTRLSENSOR"/>
</dbReference>
<dbReference type="GO" id="GO:0000155">
    <property type="term" value="F:phosphorelay sensor kinase activity"/>
    <property type="evidence" value="ECO:0007669"/>
    <property type="project" value="InterPro"/>
</dbReference>
<dbReference type="InterPro" id="IPR036890">
    <property type="entry name" value="HATPase_C_sf"/>
</dbReference>
<dbReference type="SUPFAM" id="SSF158472">
    <property type="entry name" value="HAMP domain-like"/>
    <property type="match status" value="1"/>
</dbReference>
<sequence>MSIKSWSTGVRAAVAAGLIALVLFTAGALWLRLSIGSLDDSRNEADVAGAQALTDSLIAVWQAGKPIDTRDGVFEVVHSDGRVLGSGNDIKSIEDAIGGPMLPPPTQDDSAGRIFRFPGVQTTVRPGYSTSWPAGEVYVKTIDDGQGRIAFYVPLGYPGPTSASDLDIVLWLGVPAAALLVVLVAWASAARALRPVEWIRVQAADISAHSLQRRVDIPIRRLGMSRLSIGVRAGIAATLMSVGPLIAGVVWLRHAVDDVNTARFMAETRAADAAVNAIAISLNLGVPIVPTVHESTAYLYEVVYANGQTESSPAVAAAETQIGRALLPAPKENVVQVMFPGDVVQLSDDDRKWIRSLLPQVSPPVNVWKREVSTPRGTAAIYTFEVTKTDRNPAVAMDRLLIPAVPASMVLIGLAAWLGTTRALRPVEKIREQANEISTSALDRRVSVPPTRDAITRLALTLNEMLDRLENSVKVQRQFIADAAHELRSPIASLRTVLEVAHDHPDQADWLAVVRDAVTDTRRLEALAEDLLLLARLDSALPLPTTVVDLSEVAHGYVDCAELIVDGPAFVTGDAKQLDRLLRNLVDNATRHAVSTVTVRVRSTEDREILEVADDGPGIAEADRERVFDRFTRLDEARDSDAGGAGLGLAIAREIAVRHGGTLTVGDHAVFTASFPKASSS</sequence>
<dbReference type="SMART" id="SM00304">
    <property type="entry name" value="HAMP"/>
    <property type="match status" value="1"/>
</dbReference>
<keyword evidence="15" id="KW-1185">Reference proteome</keyword>
<dbReference type="PROSITE" id="PS50109">
    <property type="entry name" value="HIS_KIN"/>
    <property type="match status" value="1"/>
</dbReference>
<evidence type="ECO:0000313" key="14">
    <source>
        <dbReference type="EMBL" id="SMD08051.1"/>
    </source>
</evidence>
<evidence type="ECO:0000256" key="8">
    <source>
        <dbReference type="ARBA" id="ARBA00022989"/>
    </source>
</evidence>
<evidence type="ECO:0000256" key="11">
    <source>
        <dbReference type="SAM" id="Phobius"/>
    </source>
</evidence>
<dbReference type="PANTHER" id="PTHR45436">
    <property type="entry name" value="SENSOR HISTIDINE KINASE YKOH"/>
    <property type="match status" value="1"/>
</dbReference>
<evidence type="ECO:0000256" key="6">
    <source>
        <dbReference type="ARBA" id="ARBA00022692"/>
    </source>
</evidence>
<comment type="subcellular location">
    <subcellularLocation>
        <location evidence="2">Cell membrane</location>
    </subcellularLocation>
</comment>
<dbReference type="SMART" id="SM00387">
    <property type="entry name" value="HATPase_c"/>
    <property type="match status" value="1"/>
</dbReference>
<dbReference type="InterPro" id="IPR036097">
    <property type="entry name" value="HisK_dim/P_sf"/>
</dbReference>
<dbReference type="EC" id="2.7.13.3" evidence="3"/>
<evidence type="ECO:0000256" key="4">
    <source>
        <dbReference type="ARBA" id="ARBA00022553"/>
    </source>
</evidence>